<sequence>MDSDSSRASSPVDNAKPEPVDAEFAPSDQDASASPESSSAHANGHAYDAGLYKSEPAYTAQAQYDDGLSDDGSYGDHEYATTTKKAAPKRKKSAPKPKPTARPSGSDSDSEYGSRPRKKRKSRAAENDYRISSRGGKVPNYKEAGEDIDFEDEVEYDNSYYAQPVVPLGPEEEQHEIEMVISHHRDDDRKEDPEDVWAENIRFHIKWKNYSHLHNTDELYDFLKNCRGFKRVENYINKFKQWQAQYNSPLASLEEKDAWMIERERYLEEQETHKTVERVVAEKVEKGATKYFCKWNGLNYEQATWEDADEISTIARDQIEAYQDREKRGLFPNRSEVYARDRRPQFQQISDEPDFVTVTGNELKDFQLTGLNWLAYLWHKGENGILADEMGLGKTVQSVVYLSYLFHRMRQLGPFLVIVPLSTVPAWQATFANWAPDLDVITYMGNGRARSIIRHHEFGQTGGHKKPQLRFNVLLTTYELVLKDAAELSGIKWQALAVDEAHRLKNHESQLYEALRAFSAASKLLITGTPLQNNVKELLALMHFLMPERFPLSNDFDLNDADHEDKIKELHSQLEGLMLRRLKRDVIKSLPTKKEQILRNFTALSKGASGGSGHISLLNIAMELKKAANHPYLFEGAEIPAQTTDDTLKALVMNSGKMVLLDKLLARLRADGHRVLIFSQMVRMLDILTDYMHLRGYPHQRLDGTVTSDDRKKAIAHYNAPGSLDFVFLLSTRAGGLGINLETADTVIIFDSDWNPQNDLQAMARAHRIGQKSHVNVYRFVAKDTMEEDVLERAKKKMVLEYAIINQVDTSQGQFSAKPEKKDKDPSKPADLSKDELTAVLKYGAQKMFTKDDIEQNKKLAEMDLDDILGSAEDHETIAGGGAGASLGGEGFFQQMATVTDVKADLSWDEIIPVDARTKAEEEERDELMKDVGPRKRTHAQVSYEGMDIAEPSPSVAAKKAKQPAAQRKTAAQRAMDLKERDIRVLVRSLQRWGDIRLRYDIIVKESRLEDKNRQLIVETCDEIVDFCKQAVEEHHDHLKNKGPALGVNAITQKSKAILVTFRNVQNINAETVISRVHELKILYEYLNHLTTEEIYQWQLPVDNIRPTLNWSCKWGPPEDAMLLVGAFLHGFGNWELIAKDDNLHLQDKFFLDESKKTDDSGAKPIPNAIHLVRRGDYLLQILRDHHEKIRSYETSLKRRETGKRSISPVPSASTSGYKRRADSPPPQEYRSNSYHAEDEPPKKRKRRATPEFTDTEPSSDECPSMDEAQTKDALRPVKRHLKNLKLTTNDMPREEKVAVLKEALAAIGTQIEDVLATKQAIGEDPEKWRKHLWMFVTLFWPRKVKHGKLQEIHAKMISNVATPQSSAKKHRPPSTGGSLPPPRPSNGVPSSASRSNGKSYF</sequence>
<dbReference type="PANTHER" id="PTHR45623">
    <property type="entry name" value="CHROMODOMAIN-HELICASE-DNA-BINDING PROTEIN 3-RELATED-RELATED"/>
    <property type="match status" value="1"/>
</dbReference>
<feature type="region of interest" description="Disordered" evidence="11">
    <location>
        <begin position="1194"/>
        <end position="1271"/>
    </location>
</feature>
<evidence type="ECO:0000259" key="12">
    <source>
        <dbReference type="PROSITE" id="PS50013"/>
    </source>
</evidence>
<evidence type="ECO:0000256" key="1">
    <source>
        <dbReference type="ARBA" id="ARBA00004123"/>
    </source>
</evidence>
<dbReference type="InterPro" id="IPR056302">
    <property type="entry name" value="CHD1-2/Hrp3_HTH"/>
</dbReference>
<feature type="region of interest" description="Disordered" evidence="11">
    <location>
        <begin position="813"/>
        <end position="833"/>
    </location>
</feature>
<dbReference type="InterPro" id="IPR049730">
    <property type="entry name" value="SNF2/RAD54-like_C"/>
</dbReference>
<feature type="domain" description="Chromo" evidence="12">
    <location>
        <begin position="274"/>
        <end position="334"/>
    </location>
</feature>
<keyword evidence="3" id="KW-0677">Repeat</keyword>
<name>A0A165CRT3_EXIGL</name>
<dbReference type="Gene3D" id="3.40.50.300">
    <property type="entry name" value="P-loop containing nucleotide triphosphate hydrolases"/>
    <property type="match status" value="1"/>
</dbReference>
<feature type="region of interest" description="Disordered" evidence="11">
    <location>
        <begin position="1"/>
        <end position="48"/>
    </location>
</feature>
<proteinExistence type="inferred from homology"/>
<keyword evidence="9" id="KW-0804">Transcription</keyword>
<comment type="subcellular location">
    <subcellularLocation>
        <location evidence="1">Nucleus</location>
    </subcellularLocation>
</comment>
<dbReference type="Gene3D" id="1.10.10.60">
    <property type="entry name" value="Homeodomain-like"/>
    <property type="match status" value="1"/>
</dbReference>
<keyword evidence="5" id="KW-0378">Hydrolase</keyword>
<feature type="compositionally biased region" description="Basic residues" evidence="11">
    <location>
        <begin position="86"/>
        <end position="95"/>
    </location>
</feature>
<dbReference type="STRING" id="1314781.A0A165CRT3"/>
<organism evidence="16 17">
    <name type="scientific">Exidia glandulosa HHB12029</name>
    <dbReference type="NCBI Taxonomy" id="1314781"/>
    <lineage>
        <taxon>Eukaryota</taxon>
        <taxon>Fungi</taxon>
        <taxon>Dikarya</taxon>
        <taxon>Basidiomycota</taxon>
        <taxon>Agaricomycotina</taxon>
        <taxon>Agaricomycetes</taxon>
        <taxon>Auriculariales</taxon>
        <taxon>Exidiaceae</taxon>
        <taxon>Exidia</taxon>
    </lineage>
</organism>
<keyword evidence="17" id="KW-1185">Reference proteome</keyword>
<dbReference type="GO" id="GO:0003682">
    <property type="term" value="F:chromatin binding"/>
    <property type="evidence" value="ECO:0007669"/>
    <property type="project" value="TreeGrafter"/>
</dbReference>
<evidence type="ECO:0000256" key="5">
    <source>
        <dbReference type="ARBA" id="ARBA00022801"/>
    </source>
</evidence>
<dbReference type="SUPFAM" id="SSF54160">
    <property type="entry name" value="Chromo domain-like"/>
    <property type="match status" value="2"/>
</dbReference>
<dbReference type="CDD" id="cd18659">
    <property type="entry name" value="CD2_tandem"/>
    <property type="match status" value="1"/>
</dbReference>
<dbReference type="Gene3D" id="2.40.50.40">
    <property type="match status" value="2"/>
</dbReference>
<evidence type="ECO:0000256" key="10">
    <source>
        <dbReference type="ARBA" id="ARBA00023242"/>
    </source>
</evidence>
<dbReference type="GO" id="GO:0005524">
    <property type="term" value="F:ATP binding"/>
    <property type="evidence" value="ECO:0007669"/>
    <property type="project" value="UniProtKB-KW"/>
</dbReference>
<feature type="compositionally biased region" description="Low complexity" evidence="11">
    <location>
        <begin position="25"/>
        <end position="42"/>
    </location>
</feature>
<dbReference type="InterPro" id="IPR023779">
    <property type="entry name" value="Chromodomain_CS"/>
</dbReference>
<evidence type="ECO:0000256" key="2">
    <source>
        <dbReference type="ARBA" id="ARBA00007025"/>
    </source>
</evidence>
<dbReference type="InterPro" id="IPR025260">
    <property type="entry name" value="CHD1-like_C"/>
</dbReference>
<dbReference type="Pfam" id="PF23588">
    <property type="entry name" value="HTH_CHD1_Hrp3"/>
    <property type="match status" value="1"/>
</dbReference>
<dbReference type="Gene3D" id="3.40.50.10810">
    <property type="entry name" value="Tandem AAA-ATPase domain"/>
    <property type="match status" value="1"/>
</dbReference>
<evidence type="ECO:0000313" key="16">
    <source>
        <dbReference type="EMBL" id="KZV82983.1"/>
    </source>
</evidence>
<feature type="region of interest" description="Disordered" evidence="11">
    <location>
        <begin position="1361"/>
        <end position="1402"/>
    </location>
</feature>
<dbReference type="Gene3D" id="6.10.140.1440">
    <property type="match status" value="1"/>
</dbReference>
<dbReference type="GO" id="GO:0140658">
    <property type="term" value="F:ATP-dependent chromatin remodeler activity"/>
    <property type="evidence" value="ECO:0007669"/>
    <property type="project" value="TreeGrafter"/>
</dbReference>
<dbReference type="PROSITE" id="PS51194">
    <property type="entry name" value="HELICASE_CTER"/>
    <property type="match status" value="1"/>
</dbReference>
<dbReference type="Pfam" id="PF00385">
    <property type="entry name" value="Chromo"/>
    <property type="match status" value="1"/>
</dbReference>
<accession>A0A165CRT3</accession>
<evidence type="ECO:0000256" key="11">
    <source>
        <dbReference type="SAM" id="MobiDB-lite"/>
    </source>
</evidence>
<feature type="compositionally biased region" description="Basic and acidic residues" evidence="11">
    <location>
        <begin position="1194"/>
        <end position="1204"/>
    </location>
</feature>
<dbReference type="GO" id="GO:0005634">
    <property type="term" value="C:nucleus"/>
    <property type="evidence" value="ECO:0007669"/>
    <property type="project" value="UniProtKB-SubCell"/>
</dbReference>
<protein>
    <recommendedName>
        <fullName evidence="18">Transcription regulator</fullName>
    </recommendedName>
</protein>
<keyword evidence="10" id="KW-0539">Nucleus</keyword>
<evidence type="ECO:0000256" key="6">
    <source>
        <dbReference type="ARBA" id="ARBA00022840"/>
    </source>
</evidence>
<evidence type="ECO:0000256" key="4">
    <source>
        <dbReference type="ARBA" id="ARBA00022741"/>
    </source>
</evidence>
<dbReference type="InterPro" id="IPR023780">
    <property type="entry name" value="Chromo_domain"/>
</dbReference>
<evidence type="ECO:0000313" key="15">
    <source>
        <dbReference type="EMBL" id="KZV81889.1"/>
    </source>
</evidence>
<dbReference type="PROSITE" id="PS51192">
    <property type="entry name" value="HELICASE_ATP_BIND_1"/>
    <property type="match status" value="1"/>
</dbReference>
<feature type="compositionally biased region" description="Polar residues" evidence="11">
    <location>
        <begin position="1"/>
        <end position="12"/>
    </location>
</feature>
<evidence type="ECO:0008006" key="18">
    <source>
        <dbReference type="Google" id="ProtNLM"/>
    </source>
</evidence>
<keyword evidence="4" id="KW-0547">Nucleotide-binding</keyword>
<dbReference type="InterPro" id="IPR014001">
    <property type="entry name" value="Helicase_ATP-bd"/>
</dbReference>
<dbReference type="GO" id="GO:0000785">
    <property type="term" value="C:chromatin"/>
    <property type="evidence" value="ECO:0007669"/>
    <property type="project" value="TreeGrafter"/>
</dbReference>
<dbReference type="SMART" id="SM00298">
    <property type="entry name" value="CHROMO"/>
    <property type="match status" value="2"/>
</dbReference>
<dbReference type="Pfam" id="PF13907">
    <property type="entry name" value="CHD1-like_C"/>
    <property type="match status" value="1"/>
</dbReference>
<dbReference type="EMBL" id="KV426359">
    <property type="protein sequence ID" value="KZV81889.1"/>
    <property type="molecule type" value="Genomic_DNA"/>
</dbReference>
<dbReference type="FunCoup" id="A0A165CRT3">
    <property type="interactions" value="605"/>
</dbReference>
<reference evidence="16 17" key="1">
    <citation type="journal article" date="2016" name="Mol. Biol. Evol.">
        <title>Comparative Genomics of Early-Diverging Mushroom-Forming Fungi Provides Insights into the Origins of Lignocellulose Decay Capabilities.</title>
        <authorList>
            <person name="Nagy L.G."/>
            <person name="Riley R."/>
            <person name="Tritt A."/>
            <person name="Adam C."/>
            <person name="Daum C."/>
            <person name="Floudas D."/>
            <person name="Sun H."/>
            <person name="Yadav J.S."/>
            <person name="Pangilinan J."/>
            <person name="Larsson K.H."/>
            <person name="Matsuura K."/>
            <person name="Barry K."/>
            <person name="Labutti K."/>
            <person name="Kuo R."/>
            <person name="Ohm R.A."/>
            <person name="Bhattacharya S.S."/>
            <person name="Shirouzu T."/>
            <person name="Yoshinaga Y."/>
            <person name="Martin F.M."/>
            <person name="Grigoriev I.V."/>
            <person name="Hibbett D.S."/>
        </authorList>
    </citation>
    <scope>NUCLEOTIDE SEQUENCE [LARGE SCALE GENOMIC DNA]</scope>
    <source>
        <strain evidence="16 17">HHB12029</strain>
    </source>
</reference>
<evidence type="ECO:0000256" key="9">
    <source>
        <dbReference type="ARBA" id="ARBA00023163"/>
    </source>
</evidence>
<dbReference type="InterPro" id="IPR016197">
    <property type="entry name" value="Chromo-like_dom_sf"/>
</dbReference>
<dbReference type="EMBL" id="KV426295">
    <property type="protein sequence ID" value="KZV82983.1"/>
    <property type="molecule type" value="Genomic_DNA"/>
</dbReference>
<dbReference type="CDD" id="cd18793">
    <property type="entry name" value="SF2_C_SNF"/>
    <property type="match status" value="1"/>
</dbReference>
<dbReference type="PANTHER" id="PTHR45623:SF14">
    <property type="entry name" value="CHROMODOMAIN-HELICASE-DNA-BINDING PROTEIN 1"/>
    <property type="match status" value="1"/>
</dbReference>
<evidence type="ECO:0000256" key="7">
    <source>
        <dbReference type="ARBA" id="ARBA00023015"/>
    </source>
</evidence>
<keyword evidence="6" id="KW-0067">ATP-binding</keyword>
<feature type="domain" description="Helicase C-terminal" evidence="14">
    <location>
        <begin position="660"/>
        <end position="816"/>
    </location>
</feature>
<dbReference type="Pfam" id="PF00271">
    <property type="entry name" value="Helicase_C"/>
    <property type="match status" value="1"/>
</dbReference>
<dbReference type="GO" id="GO:0034728">
    <property type="term" value="P:nucleosome organization"/>
    <property type="evidence" value="ECO:0007669"/>
    <property type="project" value="TreeGrafter"/>
</dbReference>
<dbReference type="InterPro" id="IPR000330">
    <property type="entry name" value="SNF2_N"/>
</dbReference>
<dbReference type="OrthoDB" id="5857104at2759"/>
<dbReference type="GO" id="GO:0003677">
    <property type="term" value="F:DNA binding"/>
    <property type="evidence" value="ECO:0007669"/>
    <property type="project" value="UniProtKB-KW"/>
</dbReference>
<dbReference type="InterPro" id="IPR000953">
    <property type="entry name" value="Chromo/chromo_shadow_dom"/>
</dbReference>
<dbReference type="Pfam" id="PF00176">
    <property type="entry name" value="SNF2-rel_dom"/>
    <property type="match status" value="1"/>
</dbReference>
<keyword evidence="7" id="KW-0805">Transcription regulation</keyword>
<dbReference type="SUPFAM" id="SSF52540">
    <property type="entry name" value="P-loop containing nucleoside triphosphate hydrolases"/>
    <property type="match status" value="2"/>
</dbReference>
<dbReference type="SMART" id="SM00490">
    <property type="entry name" value="HELICc"/>
    <property type="match status" value="1"/>
</dbReference>
<dbReference type="InterPro" id="IPR038718">
    <property type="entry name" value="SNF2-like_sf"/>
</dbReference>
<feature type="domain" description="Chromo" evidence="12">
    <location>
        <begin position="175"/>
        <end position="247"/>
    </location>
</feature>
<gene>
    <name evidence="16" type="ORF">EXIGLDRAFT_778043</name>
    <name evidence="15" type="ORF">EXIGLDRAFT_779185</name>
</gene>
<feature type="domain" description="Helicase ATP-binding" evidence="13">
    <location>
        <begin position="375"/>
        <end position="548"/>
    </location>
</feature>
<dbReference type="GO" id="GO:0016887">
    <property type="term" value="F:ATP hydrolysis activity"/>
    <property type="evidence" value="ECO:0007669"/>
    <property type="project" value="TreeGrafter"/>
</dbReference>
<dbReference type="Proteomes" id="UP000077266">
    <property type="component" value="Unassembled WGS sequence"/>
</dbReference>
<feature type="region of interest" description="Disordered" evidence="11">
    <location>
        <begin position="62"/>
        <end position="142"/>
    </location>
</feature>
<keyword evidence="8" id="KW-0238">DNA-binding</keyword>
<evidence type="ECO:0000256" key="8">
    <source>
        <dbReference type="ARBA" id="ARBA00023125"/>
    </source>
</evidence>
<evidence type="ECO:0000313" key="17">
    <source>
        <dbReference type="Proteomes" id="UP000077266"/>
    </source>
</evidence>
<dbReference type="InterPro" id="IPR001650">
    <property type="entry name" value="Helicase_C-like"/>
</dbReference>
<dbReference type="PROSITE" id="PS50013">
    <property type="entry name" value="CHROMO_2"/>
    <property type="match status" value="2"/>
</dbReference>
<feature type="compositionally biased region" description="Basic and acidic residues" evidence="11">
    <location>
        <begin position="818"/>
        <end position="833"/>
    </location>
</feature>
<comment type="similarity">
    <text evidence="2">Belongs to the SNF2/RAD54 helicase family.</text>
</comment>
<evidence type="ECO:0000259" key="14">
    <source>
        <dbReference type="PROSITE" id="PS51194"/>
    </source>
</evidence>
<dbReference type="GO" id="GO:0042393">
    <property type="term" value="F:histone binding"/>
    <property type="evidence" value="ECO:0007669"/>
    <property type="project" value="TreeGrafter"/>
</dbReference>
<dbReference type="SMART" id="SM01176">
    <property type="entry name" value="DUF4208"/>
    <property type="match status" value="1"/>
</dbReference>
<evidence type="ECO:0000259" key="13">
    <source>
        <dbReference type="PROSITE" id="PS51192"/>
    </source>
</evidence>
<dbReference type="SMART" id="SM00487">
    <property type="entry name" value="DEXDc"/>
    <property type="match status" value="1"/>
</dbReference>
<evidence type="ECO:0000256" key="3">
    <source>
        <dbReference type="ARBA" id="ARBA00022737"/>
    </source>
</evidence>
<dbReference type="InterPro" id="IPR027417">
    <property type="entry name" value="P-loop_NTPase"/>
</dbReference>
<dbReference type="PROSITE" id="PS00598">
    <property type="entry name" value="CHROMO_1"/>
    <property type="match status" value="1"/>
</dbReference>
<feature type="compositionally biased region" description="Polar residues" evidence="11">
    <location>
        <begin position="1388"/>
        <end position="1402"/>
    </location>
</feature>